<dbReference type="InterPro" id="IPR023213">
    <property type="entry name" value="CAT-like_dom_sf"/>
</dbReference>
<comment type="similarity">
    <text evidence="1">Belongs to the plant acyltransferase family.</text>
</comment>
<evidence type="ECO:0000313" key="4">
    <source>
        <dbReference type="EMBL" id="CAI0459533.1"/>
    </source>
</evidence>
<name>A0AAV0NMR4_9ROSI</name>
<keyword evidence="5" id="KW-1185">Reference proteome</keyword>
<dbReference type="EMBL" id="CAMGYJ010000008">
    <property type="protein sequence ID" value="CAI0459533.1"/>
    <property type="molecule type" value="Genomic_DNA"/>
</dbReference>
<dbReference type="GO" id="GO:0016747">
    <property type="term" value="F:acyltransferase activity, transferring groups other than amino-acyl groups"/>
    <property type="evidence" value="ECO:0007669"/>
    <property type="project" value="TreeGrafter"/>
</dbReference>
<evidence type="ECO:0000313" key="5">
    <source>
        <dbReference type="Proteomes" id="UP001154282"/>
    </source>
</evidence>
<organism evidence="4 5">
    <name type="scientific">Linum tenue</name>
    <dbReference type="NCBI Taxonomy" id="586396"/>
    <lineage>
        <taxon>Eukaryota</taxon>
        <taxon>Viridiplantae</taxon>
        <taxon>Streptophyta</taxon>
        <taxon>Embryophyta</taxon>
        <taxon>Tracheophyta</taxon>
        <taxon>Spermatophyta</taxon>
        <taxon>Magnoliopsida</taxon>
        <taxon>eudicotyledons</taxon>
        <taxon>Gunneridae</taxon>
        <taxon>Pentapetalae</taxon>
        <taxon>rosids</taxon>
        <taxon>fabids</taxon>
        <taxon>Malpighiales</taxon>
        <taxon>Linaceae</taxon>
        <taxon>Linum</taxon>
    </lineage>
</organism>
<gene>
    <name evidence="4" type="ORF">LITE_LOCUS34046</name>
</gene>
<proteinExistence type="inferred from homology"/>
<protein>
    <submittedName>
        <fullName evidence="4">Uncharacterized protein</fullName>
    </submittedName>
</protein>
<dbReference type="Gene3D" id="3.30.559.10">
    <property type="entry name" value="Chloramphenicol acetyltransferase-like domain"/>
    <property type="match status" value="2"/>
</dbReference>
<dbReference type="PANTHER" id="PTHR31642:SF11">
    <property type="entry name" value="SHIKIMATE O-HYDROXYCINNAMOYLTRANSFERASE"/>
    <property type="match status" value="1"/>
</dbReference>
<dbReference type="AlphaFoldDB" id="A0AAV0NMR4"/>
<keyword evidence="3" id="KW-0012">Acyltransferase</keyword>
<dbReference type="FunFam" id="3.30.559.10:FF:000008">
    <property type="entry name" value="Tryptamine hydroxycinnamoyl transferase"/>
    <property type="match status" value="1"/>
</dbReference>
<dbReference type="Pfam" id="PF02458">
    <property type="entry name" value="Transferase"/>
    <property type="match status" value="1"/>
</dbReference>
<sequence>MININVKECSLVQPAEETPKSVLWNSNVDLVVLRFHMASVYFYRRPAGATEFFDPAVLKRGLGKALVPFYPIAGRLGEDKDGRTEINCNGAGVLFVLAETTSVIDDLGDFAPKLELRQLVPAVDYSGGISTFPLLVIQVTYFKCGGVSLGVGMHHCVADGLSGLSRGLDLNLPPFIDRTLLRARRPPRPSFPHNEHLPPPAMKIPSTTANNAAAVSSIFNLTRDQLNALKSKAKEPCNDDISYSSYEILAGHIWRCVCKARGLPDDQETKLHIATDCRSRLRPPLPPGYFGNGIFIAAPIASAGDLRTKPAWFAASRIHEVLTRMDDEYLRSALDYLEVQPDLSALVRGAHTFKCPNLGVTSWARLPIHDADFGWGRPIFMGPIGIPFEGLSYILPSPIGDGSMSVAISLPPEHMKLFQSLIYEI</sequence>
<dbReference type="InterPro" id="IPR050317">
    <property type="entry name" value="Plant_Fungal_Acyltransferase"/>
</dbReference>
<evidence type="ECO:0000256" key="3">
    <source>
        <dbReference type="ARBA" id="ARBA00023315"/>
    </source>
</evidence>
<evidence type="ECO:0000256" key="2">
    <source>
        <dbReference type="ARBA" id="ARBA00022679"/>
    </source>
</evidence>
<dbReference type="PANTHER" id="PTHR31642">
    <property type="entry name" value="TRICHOTHECENE 3-O-ACETYLTRANSFERASE"/>
    <property type="match status" value="1"/>
</dbReference>
<keyword evidence="2" id="KW-0808">Transferase</keyword>
<comment type="caution">
    <text evidence="4">The sequence shown here is derived from an EMBL/GenBank/DDBJ whole genome shotgun (WGS) entry which is preliminary data.</text>
</comment>
<reference evidence="4" key="1">
    <citation type="submission" date="2022-08" db="EMBL/GenBank/DDBJ databases">
        <authorList>
            <person name="Gutierrez-Valencia J."/>
        </authorList>
    </citation>
    <scope>NUCLEOTIDE SEQUENCE</scope>
</reference>
<accession>A0AAV0NMR4</accession>
<dbReference type="Proteomes" id="UP001154282">
    <property type="component" value="Unassembled WGS sequence"/>
</dbReference>
<evidence type="ECO:0000256" key="1">
    <source>
        <dbReference type="ARBA" id="ARBA00009861"/>
    </source>
</evidence>